<dbReference type="KEGG" id="hir:HETIRDRAFT_437462"/>
<evidence type="ECO:0000256" key="1">
    <source>
        <dbReference type="SAM" id="SignalP"/>
    </source>
</evidence>
<reference evidence="2 3" key="1">
    <citation type="journal article" date="2012" name="New Phytol.">
        <title>Insight into trade-off between wood decay and parasitism from the genome of a fungal forest pathogen.</title>
        <authorList>
            <person name="Olson A."/>
            <person name="Aerts A."/>
            <person name="Asiegbu F."/>
            <person name="Belbahri L."/>
            <person name="Bouzid O."/>
            <person name="Broberg A."/>
            <person name="Canback B."/>
            <person name="Coutinho P.M."/>
            <person name="Cullen D."/>
            <person name="Dalman K."/>
            <person name="Deflorio G."/>
            <person name="van Diepen L.T."/>
            <person name="Dunand C."/>
            <person name="Duplessis S."/>
            <person name="Durling M."/>
            <person name="Gonthier P."/>
            <person name="Grimwood J."/>
            <person name="Fossdal C.G."/>
            <person name="Hansson D."/>
            <person name="Henrissat B."/>
            <person name="Hietala A."/>
            <person name="Himmelstrand K."/>
            <person name="Hoffmeister D."/>
            <person name="Hogberg N."/>
            <person name="James T.Y."/>
            <person name="Karlsson M."/>
            <person name="Kohler A."/>
            <person name="Kues U."/>
            <person name="Lee Y.H."/>
            <person name="Lin Y.C."/>
            <person name="Lind M."/>
            <person name="Lindquist E."/>
            <person name="Lombard V."/>
            <person name="Lucas S."/>
            <person name="Lunden K."/>
            <person name="Morin E."/>
            <person name="Murat C."/>
            <person name="Park J."/>
            <person name="Raffaello T."/>
            <person name="Rouze P."/>
            <person name="Salamov A."/>
            <person name="Schmutz J."/>
            <person name="Solheim H."/>
            <person name="Stahlberg J."/>
            <person name="Velez H."/>
            <person name="de Vries R.P."/>
            <person name="Wiebenga A."/>
            <person name="Woodward S."/>
            <person name="Yakovlev I."/>
            <person name="Garbelotto M."/>
            <person name="Martin F."/>
            <person name="Grigoriev I.V."/>
            <person name="Stenlid J."/>
        </authorList>
    </citation>
    <scope>NUCLEOTIDE SEQUENCE [LARGE SCALE GENOMIC DNA]</scope>
    <source>
        <strain evidence="2 3">TC 32-1</strain>
    </source>
</reference>
<organism evidence="2 3">
    <name type="scientific">Heterobasidion irregulare (strain TC 32-1)</name>
    <dbReference type="NCBI Taxonomy" id="747525"/>
    <lineage>
        <taxon>Eukaryota</taxon>
        <taxon>Fungi</taxon>
        <taxon>Dikarya</taxon>
        <taxon>Basidiomycota</taxon>
        <taxon>Agaricomycotina</taxon>
        <taxon>Agaricomycetes</taxon>
        <taxon>Russulales</taxon>
        <taxon>Bondarzewiaceae</taxon>
        <taxon>Heterobasidion</taxon>
        <taxon>Heterobasidion annosum species complex</taxon>
    </lineage>
</organism>
<evidence type="ECO:0000313" key="2">
    <source>
        <dbReference type="EMBL" id="ETW86573.1"/>
    </source>
</evidence>
<accession>W4KL44</accession>
<feature type="signal peptide" evidence="1">
    <location>
        <begin position="1"/>
        <end position="23"/>
    </location>
</feature>
<gene>
    <name evidence="2" type="ORF">HETIRDRAFT_437462</name>
</gene>
<protein>
    <recommendedName>
        <fullName evidence="4">Hydrophobin</fullName>
    </recommendedName>
</protein>
<dbReference type="HOGENOM" id="CLU_2671351_0_0_1"/>
<keyword evidence="1" id="KW-0732">Signal</keyword>
<dbReference type="EMBL" id="KI925454">
    <property type="protein sequence ID" value="ETW86573.1"/>
    <property type="molecule type" value="Genomic_DNA"/>
</dbReference>
<dbReference type="GeneID" id="20674954"/>
<sequence>MEGASITLLLLLLLLWPPEPLEGRNVEYNHSLRCIKTHICCRTSSSVIWNLSRDLLLPILIPASAQTSNLPSLRR</sequence>
<evidence type="ECO:0000313" key="3">
    <source>
        <dbReference type="Proteomes" id="UP000030671"/>
    </source>
</evidence>
<dbReference type="InParanoid" id="W4KL44"/>
<dbReference type="Proteomes" id="UP000030671">
    <property type="component" value="Unassembled WGS sequence"/>
</dbReference>
<dbReference type="AlphaFoldDB" id="W4KL44"/>
<proteinExistence type="predicted"/>
<feature type="chain" id="PRO_5004845558" description="Hydrophobin" evidence="1">
    <location>
        <begin position="24"/>
        <end position="75"/>
    </location>
</feature>
<keyword evidence="3" id="KW-1185">Reference proteome</keyword>
<name>W4KL44_HETIT</name>
<dbReference type="RefSeq" id="XP_009540581.1">
    <property type="nucleotide sequence ID" value="XM_009542286.1"/>
</dbReference>
<evidence type="ECO:0008006" key="4">
    <source>
        <dbReference type="Google" id="ProtNLM"/>
    </source>
</evidence>